<evidence type="ECO:0000256" key="3">
    <source>
        <dbReference type="ARBA" id="ARBA00022691"/>
    </source>
</evidence>
<keyword evidence="3" id="KW-0949">S-adenosyl-L-methionine</keyword>
<dbReference type="Pfam" id="PF13186">
    <property type="entry name" value="SPASM"/>
    <property type="match status" value="1"/>
</dbReference>
<keyword evidence="4" id="KW-0479">Metal-binding</keyword>
<protein>
    <submittedName>
        <fullName evidence="9">Radical SAM protein</fullName>
    </submittedName>
</protein>
<keyword evidence="2" id="KW-0004">4Fe-4S</keyword>
<evidence type="ECO:0000256" key="4">
    <source>
        <dbReference type="ARBA" id="ARBA00022723"/>
    </source>
</evidence>
<keyword evidence="6" id="KW-0408">Iron</keyword>
<keyword evidence="5" id="KW-0560">Oxidoreductase</keyword>
<comment type="caution">
    <text evidence="9">The sequence shown here is derived from an EMBL/GenBank/DDBJ whole genome shotgun (WGS) entry which is preliminary data.</text>
</comment>
<reference evidence="9" key="1">
    <citation type="submission" date="2023-06" db="EMBL/GenBank/DDBJ databases">
        <title>Two novel species of Acinetobacter isolated from motorbike repairing workshop in Vietnam.</title>
        <authorList>
            <person name="Le N.T.T."/>
        </authorList>
    </citation>
    <scope>NUCLEOTIDE SEQUENCE</scope>
    <source>
        <strain evidence="9">VNH17</strain>
    </source>
</reference>
<evidence type="ECO:0000313" key="10">
    <source>
        <dbReference type="Proteomes" id="UP001168524"/>
    </source>
</evidence>
<dbReference type="Proteomes" id="UP001168524">
    <property type="component" value="Unassembled WGS sequence"/>
</dbReference>
<evidence type="ECO:0000259" key="8">
    <source>
        <dbReference type="PROSITE" id="PS51918"/>
    </source>
</evidence>
<dbReference type="PANTHER" id="PTHR11228:SF7">
    <property type="entry name" value="PQQA PEPTIDE CYCLASE"/>
    <property type="match status" value="1"/>
</dbReference>
<evidence type="ECO:0000256" key="5">
    <source>
        <dbReference type="ARBA" id="ARBA00023002"/>
    </source>
</evidence>
<dbReference type="PANTHER" id="PTHR11228">
    <property type="entry name" value="RADICAL SAM DOMAIN PROTEIN"/>
    <property type="match status" value="1"/>
</dbReference>
<proteinExistence type="predicted"/>
<comment type="cofactor">
    <cofactor evidence="1">
        <name>[4Fe-4S] cluster</name>
        <dbReference type="ChEBI" id="CHEBI:49883"/>
    </cofactor>
</comment>
<dbReference type="InterPro" id="IPR017200">
    <property type="entry name" value="PqqE-like"/>
</dbReference>
<accession>A0ABT7WM24</accession>
<sequence length="352" mass="40303">MQQVYLIITKKCNLSCSFCIRDYNYNVDGNLSISDFDLIIERFKSYGKVSNFIISGGEPTVHKNFNYFLEKACENFNTVTINSNGTNKYWATQKFLDIVKKHKVRIQFSIDGAEEVHDAIRGKGSYQKTLNNIRLCSEYPNATLIISTTVASSDFIKKFNILYTELNPYISKWDVKRVSYSGEASAENFDYLTNEKWNEIVDYVKQHDDKNLVNIHKMYDFDILYHVSDEQINIMQSRVVKNCGSGTSKIYIYPNLDVLACTCYEKHPSGNLKDMDIKSILSSAQHRKIVEHEIDDPVCNSCRYKKICNGGCLGAGFYSTGSLNVADMKCPKVYSTLKERIVTTKLIDFVQV</sequence>
<keyword evidence="10" id="KW-1185">Reference proteome</keyword>
<dbReference type="InterPro" id="IPR023885">
    <property type="entry name" value="4Fe4S-binding_SPASM_dom"/>
</dbReference>
<dbReference type="SFLD" id="SFLDS00029">
    <property type="entry name" value="Radical_SAM"/>
    <property type="match status" value="1"/>
</dbReference>
<dbReference type="RefSeq" id="WP_267979959.1">
    <property type="nucleotide sequence ID" value="NZ_JAPQKF010000001.1"/>
</dbReference>
<dbReference type="InterPro" id="IPR000385">
    <property type="entry name" value="MoaA_NifB_PqqE_Fe-S-bd_CS"/>
</dbReference>
<feature type="domain" description="Radical SAM core" evidence="8">
    <location>
        <begin position="1"/>
        <end position="222"/>
    </location>
</feature>
<dbReference type="SUPFAM" id="SSF102114">
    <property type="entry name" value="Radical SAM enzymes"/>
    <property type="match status" value="1"/>
</dbReference>
<dbReference type="PROSITE" id="PS51918">
    <property type="entry name" value="RADICAL_SAM"/>
    <property type="match status" value="1"/>
</dbReference>
<dbReference type="InterPro" id="IPR013785">
    <property type="entry name" value="Aldolase_TIM"/>
</dbReference>
<dbReference type="PIRSF" id="PIRSF037420">
    <property type="entry name" value="PQQ_syn_pqqE"/>
    <property type="match status" value="1"/>
</dbReference>
<evidence type="ECO:0000256" key="2">
    <source>
        <dbReference type="ARBA" id="ARBA00022485"/>
    </source>
</evidence>
<dbReference type="SFLD" id="SFLDG01067">
    <property type="entry name" value="SPASM/twitch_domain_containing"/>
    <property type="match status" value="1"/>
</dbReference>
<dbReference type="InterPro" id="IPR058240">
    <property type="entry name" value="rSAM_sf"/>
</dbReference>
<dbReference type="NCBIfam" id="TIGR04085">
    <property type="entry name" value="rSAM_more_4Fe4S"/>
    <property type="match status" value="1"/>
</dbReference>
<dbReference type="Gene3D" id="3.20.20.70">
    <property type="entry name" value="Aldolase class I"/>
    <property type="match status" value="1"/>
</dbReference>
<dbReference type="CDD" id="cd01335">
    <property type="entry name" value="Radical_SAM"/>
    <property type="match status" value="1"/>
</dbReference>
<dbReference type="PROSITE" id="PS01305">
    <property type="entry name" value="MOAA_NIFB_PQQE"/>
    <property type="match status" value="1"/>
</dbReference>
<keyword evidence="7" id="KW-0411">Iron-sulfur</keyword>
<dbReference type="Pfam" id="PF04055">
    <property type="entry name" value="Radical_SAM"/>
    <property type="match status" value="1"/>
</dbReference>
<evidence type="ECO:0000256" key="7">
    <source>
        <dbReference type="ARBA" id="ARBA00023014"/>
    </source>
</evidence>
<dbReference type="InterPro" id="IPR050377">
    <property type="entry name" value="Radical_SAM_PqqE_MftC-like"/>
</dbReference>
<dbReference type="InterPro" id="IPR007197">
    <property type="entry name" value="rSAM"/>
</dbReference>
<organism evidence="9 10">
    <name type="scientific">Acinetobacter thutiue</name>
    <dbReference type="NCBI Taxonomy" id="2998078"/>
    <lineage>
        <taxon>Bacteria</taxon>
        <taxon>Pseudomonadati</taxon>
        <taxon>Pseudomonadota</taxon>
        <taxon>Gammaproteobacteria</taxon>
        <taxon>Moraxellales</taxon>
        <taxon>Moraxellaceae</taxon>
        <taxon>Acinetobacter</taxon>
    </lineage>
</organism>
<evidence type="ECO:0000313" key="9">
    <source>
        <dbReference type="EMBL" id="MDN0013725.1"/>
    </source>
</evidence>
<evidence type="ECO:0000256" key="1">
    <source>
        <dbReference type="ARBA" id="ARBA00001966"/>
    </source>
</evidence>
<dbReference type="EMBL" id="JAUDZE010000001">
    <property type="protein sequence ID" value="MDN0013725.1"/>
    <property type="molecule type" value="Genomic_DNA"/>
</dbReference>
<evidence type="ECO:0000256" key="6">
    <source>
        <dbReference type="ARBA" id="ARBA00023004"/>
    </source>
</evidence>
<name>A0ABT7WM24_9GAMM</name>
<gene>
    <name evidence="9" type="ORF">QTA56_05635</name>
</gene>
<dbReference type="SFLD" id="SFLDG01386">
    <property type="entry name" value="main_SPASM_domain-containing"/>
    <property type="match status" value="1"/>
</dbReference>